<dbReference type="EMBL" id="BQNB010016665">
    <property type="protein sequence ID" value="GJT54362.1"/>
    <property type="molecule type" value="Genomic_DNA"/>
</dbReference>
<name>A0ABQ5ETX5_9ASTR</name>
<reference evidence="2" key="2">
    <citation type="submission" date="2022-01" db="EMBL/GenBank/DDBJ databases">
        <authorList>
            <person name="Yamashiro T."/>
            <person name="Shiraishi A."/>
            <person name="Satake H."/>
            <person name="Nakayama K."/>
        </authorList>
    </citation>
    <scope>NUCLEOTIDE SEQUENCE</scope>
</reference>
<feature type="compositionally biased region" description="Basic and acidic residues" evidence="1">
    <location>
        <begin position="81"/>
        <end position="96"/>
    </location>
</feature>
<proteinExistence type="predicted"/>
<organism evidence="2 3">
    <name type="scientific">Tanacetum coccineum</name>
    <dbReference type="NCBI Taxonomy" id="301880"/>
    <lineage>
        <taxon>Eukaryota</taxon>
        <taxon>Viridiplantae</taxon>
        <taxon>Streptophyta</taxon>
        <taxon>Embryophyta</taxon>
        <taxon>Tracheophyta</taxon>
        <taxon>Spermatophyta</taxon>
        <taxon>Magnoliopsida</taxon>
        <taxon>eudicotyledons</taxon>
        <taxon>Gunneridae</taxon>
        <taxon>Pentapetalae</taxon>
        <taxon>asterids</taxon>
        <taxon>campanulids</taxon>
        <taxon>Asterales</taxon>
        <taxon>Asteraceae</taxon>
        <taxon>Asteroideae</taxon>
        <taxon>Anthemideae</taxon>
        <taxon>Anthemidinae</taxon>
        <taxon>Tanacetum</taxon>
    </lineage>
</organism>
<reference evidence="2" key="1">
    <citation type="journal article" date="2022" name="Int. J. Mol. Sci.">
        <title>Draft Genome of Tanacetum Coccineum: Genomic Comparison of Closely Related Tanacetum-Family Plants.</title>
        <authorList>
            <person name="Yamashiro T."/>
            <person name="Shiraishi A."/>
            <person name="Nakayama K."/>
            <person name="Satake H."/>
        </authorList>
    </citation>
    <scope>NUCLEOTIDE SEQUENCE</scope>
</reference>
<evidence type="ECO:0000256" key="1">
    <source>
        <dbReference type="SAM" id="MobiDB-lite"/>
    </source>
</evidence>
<comment type="caution">
    <text evidence="2">The sequence shown here is derived from an EMBL/GenBank/DDBJ whole genome shotgun (WGS) entry which is preliminary data.</text>
</comment>
<protein>
    <submittedName>
        <fullName evidence="2">Uncharacterized protein</fullName>
    </submittedName>
</protein>
<sequence>MSSDGALSVVTYTSVSSEAQSWSIPTEDPYEEADHAPVYVLEPEHPKYHVPSDDDIQVEDQPHIDDASPTAESPGYIADLESMKEDYIDYPDKPEAGEEDHEEDLSE</sequence>
<feature type="compositionally biased region" description="Acidic residues" evidence="1">
    <location>
        <begin position="97"/>
        <end position="107"/>
    </location>
</feature>
<dbReference type="Proteomes" id="UP001151760">
    <property type="component" value="Unassembled WGS sequence"/>
</dbReference>
<feature type="region of interest" description="Disordered" evidence="1">
    <location>
        <begin position="43"/>
        <end position="107"/>
    </location>
</feature>
<evidence type="ECO:0000313" key="3">
    <source>
        <dbReference type="Proteomes" id="UP001151760"/>
    </source>
</evidence>
<keyword evidence="3" id="KW-1185">Reference proteome</keyword>
<feature type="compositionally biased region" description="Basic and acidic residues" evidence="1">
    <location>
        <begin position="43"/>
        <end position="52"/>
    </location>
</feature>
<feature type="compositionally biased region" description="Polar residues" evidence="1">
    <location>
        <begin position="1"/>
        <end position="24"/>
    </location>
</feature>
<feature type="region of interest" description="Disordered" evidence="1">
    <location>
        <begin position="1"/>
        <end position="30"/>
    </location>
</feature>
<accession>A0ABQ5ETX5</accession>
<evidence type="ECO:0000313" key="2">
    <source>
        <dbReference type="EMBL" id="GJT54362.1"/>
    </source>
</evidence>
<gene>
    <name evidence="2" type="ORF">Tco_0989416</name>
</gene>